<comment type="caution">
    <text evidence="9">The sequence shown here is derived from an EMBL/GenBank/DDBJ whole genome shotgun (WGS) entry which is preliminary data.</text>
</comment>
<reference evidence="9 10" key="1">
    <citation type="submission" date="2019-01" db="EMBL/GenBank/DDBJ databases">
        <title>Sequencing of cultivated peanut Arachis hypogaea provides insights into genome evolution and oil improvement.</title>
        <authorList>
            <person name="Chen X."/>
        </authorList>
    </citation>
    <scope>NUCLEOTIDE SEQUENCE [LARGE SCALE GENOMIC DNA]</scope>
    <source>
        <strain evidence="10">cv. Fuhuasheng</strain>
        <tissue evidence="9">Leaves</tissue>
    </source>
</reference>
<dbReference type="EMBL" id="SDMP01000009">
    <property type="protein sequence ID" value="RYR39363.1"/>
    <property type="molecule type" value="Genomic_DNA"/>
</dbReference>
<keyword evidence="4 8" id="KW-1133">Transmembrane helix</keyword>
<dbReference type="PANTHER" id="PTHR13624">
    <property type="entry name" value="RE42071P"/>
    <property type="match status" value="1"/>
</dbReference>
<keyword evidence="5 8" id="KW-0472">Membrane</keyword>
<feature type="region of interest" description="Disordered" evidence="7">
    <location>
        <begin position="44"/>
        <end position="66"/>
    </location>
</feature>
<feature type="transmembrane region" description="Helical" evidence="8">
    <location>
        <begin position="109"/>
        <end position="128"/>
    </location>
</feature>
<gene>
    <name evidence="9" type="ORF">Ahy_A09g044869</name>
</gene>
<proteinExistence type="inferred from homology"/>
<keyword evidence="3 8" id="KW-0812">Transmembrane</keyword>
<feature type="transmembrane region" description="Helical" evidence="8">
    <location>
        <begin position="228"/>
        <end position="250"/>
    </location>
</feature>
<comment type="subcellular location">
    <subcellularLocation>
        <location evidence="1">Membrane</location>
        <topology evidence="1">Multi-pass membrane protein</topology>
    </subcellularLocation>
</comment>
<feature type="transmembrane region" description="Helical" evidence="8">
    <location>
        <begin position="148"/>
        <end position="165"/>
    </location>
</feature>
<sequence length="279" mass="31675">MIIINASFLHDSFSLFLAFFIAFFRLPILFLYALQTYIHPDTQPSTSNGLRATIRRPSTSEGPTPDLRNRLKNKDKFDFDEKNAQIFRPRLDHTGFWVRITPLCCFKTSILLVFLVAFMGFLSLVLFIPAAKIGRSFWLGTNQIRCNLSIITCGWFGCTILYIFVNNSNLNKNNSKGGSEVGNAEKLLGNMGFSPSDVRNFRWWYLFGSNYGIKAKPSDGKDVLHNHYLCLVVLQFLSPPVLVLLFLGLSQIDVPSIANLLLLSVEFIQWSVEFIAEIL</sequence>
<keyword evidence="10" id="KW-1185">Reference proteome</keyword>
<name>A0A445BKZ9_ARAHY</name>
<comment type="similarity">
    <text evidence="2">Belongs to the TMEM161 family.</text>
</comment>
<feature type="transmembrane region" description="Helical" evidence="8">
    <location>
        <begin position="12"/>
        <end position="34"/>
    </location>
</feature>
<accession>A0A445BKZ9</accession>
<dbReference type="PANTHER" id="PTHR13624:SF6">
    <property type="entry name" value="EMEI"/>
    <property type="match status" value="1"/>
</dbReference>
<evidence type="ECO:0000256" key="1">
    <source>
        <dbReference type="ARBA" id="ARBA00004141"/>
    </source>
</evidence>
<evidence type="ECO:0000256" key="7">
    <source>
        <dbReference type="SAM" id="MobiDB-lite"/>
    </source>
</evidence>
<dbReference type="AlphaFoldDB" id="A0A445BKZ9"/>
<evidence type="ECO:0000256" key="5">
    <source>
        <dbReference type="ARBA" id="ARBA00023136"/>
    </source>
</evidence>
<dbReference type="InterPro" id="IPR019395">
    <property type="entry name" value="Transmembrane_161A/B"/>
</dbReference>
<evidence type="ECO:0000313" key="10">
    <source>
        <dbReference type="Proteomes" id="UP000289738"/>
    </source>
</evidence>
<evidence type="ECO:0000256" key="4">
    <source>
        <dbReference type="ARBA" id="ARBA00022989"/>
    </source>
</evidence>
<keyword evidence="6" id="KW-0325">Glycoprotein</keyword>
<evidence type="ECO:0000256" key="2">
    <source>
        <dbReference type="ARBA" id="ARBA00009706"/>
    </source>
</evidence>
<organism evidence="9 10">
    <name type="scientific">Arachis hypogaea</name>
    <name type="common">Peanut</name>
    <dbReference type="NCBI Taxonomy" id="3818"/>
    <lineage>
        <taxon>Eukaryota</taxon>
        <taxon>Viridiplantae</taxon>
        <taxon>Streptophyta</taxon>
        <taxon>Embryophyta</taxon>
        <taxon>Tracheophyta</taxon>
        <taxon>Spermatophyta</taxon>
        <taxon>Magnoliopsida</taxon>
        <taxon>eudicotyledons</taxon>
        <taxon>Gunneridae</taxon>
        <taxon>Pentapetalae</taxon>
        <taxon>rosids</taxon>
        <taxon>fabids</taxon>
        <taxon>Fabales</taxon>
        <taxon>Fabaceae</taxon>
        <taxon>Papilionoideae</taxon>
        <taxon>50 kb inversion clade</taxon>
        <taxon>dalbergioids sensu lato</taxon>
        <taxon>Dalbergieae</taxon>
        <taxon>Pterocarpus clade</taxon>
        <taxon>Arachis</taxon>
    </lineage>
</organism>
<dbReference type="Proteomes" id="UP000289738">
    <property type="component" value="Chromosome A09"/>
</dbReference>
<protein>
    <submittedName>
        <fullName evidence="9">Uncharacterized protein</fullName>
    </submittedName>
</protein>
<evidence type="ECO:0000313" key="9">
    <source>
        <dbReference type="EMBL" id="RYR39363.1"/>
    </source>
</evidence>
<evidence type="ECO:0000256" key="8">
    <source>
        <dbReference type="SAM" id="Phobius"/>
    </source>
</evidence>
<evidence type="ECO:0000256" key="6">
    <source>
        <dbReference type="ARBA" id="ARBA00023180"/>
    </source>
</evidence>
<dbReference type="STRING" id="3818.A0A445BKZ9"/>
<feature type="compositionally biased region" description="Polar residues" evidence="7">
    <location>
        <begin position="44"/>
        <end position="62"/>
    </location>
</feature>
<dbReference type="GO" id="GO:0016020">
    <property type="term" value="C:membrane"/>
    <property type="evidence" value="ECO:0007669"/>
    <property type="project" value="UniProtKB-SubCell"/>
</dbReference>
<evidence type="ECO:0000256" key="3">
    <source>
        <dbReference type="ARBA" id="ARBA00022692"/>
    </source>
</evidence>